<evidence type="ECO:0000313" key="2">
    <source>
        <dbReference type="EMBL" id="QKW48391.1"/>
    </source>
</evidence>
<dbReference type="RefSeq" id="WP_176160088.1">
    <property type="nucleotide sequence ID" value="NZ_CP054929.1"/>
</dbReference>
<dbReference type="PANTHER" id="PTHR40446:SF2">
    <property type="entry name" value="N-ACETYLGLUCOSAMINE-1-PHOSPHODIESTER ALPHA-N-ACETYLGLUCOSAMINIDASE"/>
    <property type="match status" value="1"/>
</dbReference>
<name>A0A7H8N218_9ACTN</name>
<proteinExistence type="predicted"/>
<accession>A0A7H8N218</accession>
<feature type="domain" description="Phosphodiester glycosidase" evidence="1">
    <location>
        <begin position="237"/>
        <end position="411"/>
    </location>
</feature>
<sequence>MRTRLSGGRAALGVVVAWLALLGGGLVSAPVADAADAGPRFTQRATIAPGVEYREFSVDSSHGTAYGHLLSIDLRTPGLSLDLVHPGAVGARAPLSQLAGRRGAVAAVNGDFFNINESQHPGVEATGAPVGPAIAAGHRLKGAVPLGQRFGPKLPPGTGTEDVIAVGGNRTARLDRLSLRGTVRTPHGSLALRGLNQYALAENGIGAFTAAWGRTSRVRATCGTDTDRGAPCSGETYEVTVRKGRVSQVAEAPGSGPVAADSVVLVGREAGAASLRGLRVGDRVSVRHALTASRPGPLAFAVGGYPIARGQQPLAGLDDATPAVRSAAGIGASGHRVYLLSLDGRPEYRAGLTIAELAELMLALGADDAVNLDGGGSATMVTREPGTPGPAVRNNPSGGVERAIPNGIGVFTAI</sequence>
<evidence type="ECO:0000259" key="1">
    <source>
        <dbReference type="Pfam" id="PF09992"/>
    </source>
</evidence>
<keyword evidence="2" id="KW-0326">Glycosidase</keyword>
<keyword evidence="2" id="KW-0378">Hydrolase</keyword>
<evidence type="ECO:0000313" key="3">
    <source>
        <dbReference type="Proteomes" id="UP000509303"/>
    </source>
</evidence>
<dbReference type="AlphaFoldDB" id="A0A7H8N218"/>
<reference evidence="2 3" key="1">
    <citation type="submission" date="2020-06" db="EMBL/GenBank/DDBJ databases">
        <title>Genome mining for natural products.</title>
        <authorList>
            <person name="Zhang B."/>
            <person name="Shi J."/>
            <person name="Ge H."/>
        </authorList>
    </citation>
    <scope>NUCLEOTIDE SEQUENCE [LARGE SCALE GENOMIC DNA]</scope>
    <source>
        <strain evidence="2 3">NA00687</strain>
    </source>
</reference>
<dbReference type="GO" id="GO:0016798">
    <property type="term" value="F:hydrolase activity, acting on glycosyl bonds"/>
    <property type="evidence" value="ECO:0007669"/>
    <property type="project" value="UniProtKB-KW"/>
</dbReference>
<keyword evidence="3" id="KW-1185">Reference proteome</keyword>
<dbReference type="InterPro" id="IPR018711">
    <property type="entry name" value="NAGPA"/>
</dbReference>
<protein>
    <submittedName>
        <fullName evidence="2">Phosphodiester glycosidase family protein</fullName>
    </submittedName>
</protein>
<dbReference type="EMBL" id="CP054929">
    <property type="protein sequence ID" value="QKW48391.1"/>
    <property type="molecule type" value="Genomic_DNA"/>
</dbReference>
<gene>
    <name evidence="2" type="ORF">HUT08_01205</name>
</gene>
<dbReference type="PANTHER" id="PTHR40446">
    <property type="entry name" value="N-ACETYLGLUCOSAMINE-1-PHOSPHODIESTER ALPHA-N-ACETYLGLUCOSAMINIDASE"/>
    <property type="match status" value="1"/>
</dbReference>
<dbReference type="Pfam" id="PF09992">
    <property type="entry name" value="NAGPA"/>
    <property type="match status" value="1"/>
</dbReference>
<dbReference type="Proteomes" id="UP000509303">
    <property type="component" value="Chromosome"/>
</dbReference>
<organism evidence="2 3">
    <name type="scientific">Streptomyces buecherae</name>
    <dbReference type="NCBI Taxonomy" id="2763006"/>
    <lineage>
        <taxon>Bacteria</taxon>
        <taxon>Bacillati</taxon>
        <taxon>Actinomycetota</taxon>
        <taxon>Actinomycetes</taxon>
        <taxon>Kitasatosporales</taxon>
        <taxon>Streptomycetaceae</taxon>
        <taxon>Streptomyces</taxon>
    </lineage>
</organism>